<evidence type="ECO:0000256" key="4">
    <source>
        <dbReference type="SAM" id="Coils"/>
    </source>
</evidence>
<feature type="signal peptide" evidence="5">
    <location>
        <begin position="1"/>
        <end position="19"/>
    </location>
</feature>
<accession>A0ABQ9YYI9</accession>
<dbReference type="InterPro" id="IPR002213">
    <property type="entry name" value="UDP_glucos_trans"/>
</dbReference>
<dbReference type="InterPro" id="IPR035595">
    <property type="entry name" value="UDP_glycos_trans_CS"/>
</dbReference>
<feature type="chain" id="PRO_5046931001" evidence="5">
    <location>
        <begin position="20"/>
        <end position="1313"/>
    </location>
</feature>
<name>A0ABQ9YYI9_9CRUS</name>
<evidence type="ECO:0000256" key="1">
    <source>
        <dbReference type="ARBA" id="ARBA00009995"/>
    </source>
</evidence>
<feature type="coiled-coil region" evidence="4">
    <location>
        <begin position="964"/>
        <end position="1030"/>
    </location>
</feature>
<reference evidence="6 7" key="1">
    <citation type="journal article" date="2023" name="Nucleic Acids Res.">
        <title>The hologenome of Daphnia magna reveals possible DNA methylation and microbiome-mediated evolution of the host genome.</title>
        <authorList>
            <person name="Chaturvedi A."/>
            <person name="Li X."/>
            <person name="Dhandapani V."/>
            <person name="Marshall H."/>
            <person name="Kissane S."/>
            <person name="Cuenca-Cambronero M."/>
            <person name="Asole G."/>
            <person name="Calvet F."/>
            <person name="Ruiz-Romero M."/>
            <person name="Marangio P."/>
            <person name="Guigo R."/>
            <person name="Rago D."/>
            <person name="Mirbahai L."/>
            <person name="Eastwood N."/>
            <person name="Colbourne J.K."/>
            <person name="Zhou J."/>
            <person name="Mallon E."/>
            <person name="Orsini L."/>
        </authorList>
    </citation>
    <scope>NUCLEOTIDE SEQUENCE [LARGE SCALE GENOMIC DNA]</scope>
    <source>
        <strain evidence="6">LRV0_1</strain>
    </source>
</reference>
<evidence type="ECO:0000313" key="7">
    <source>
        <dbReference type="Proteomes" id="UP001234178"/>
    </source>
</evidence>
<dbReference type="EMBL" id="JAOYFB010000002">
    <property type="protein sequence ID" value="KAK4005716.1"/>
    <property type="molecule type" value="Genomic_DNA"/>
</dbReference>
<evidence type="ECO:0000313" key="6">
    <source>
        <dbReference type="EMBL" id="KAK4005716.1"/>
    </source>
</evidence>
<evidence type="ECO:0000256" key="3">
    <source>
        <dbReference type="ARBA" id="ARBA00022679"/>
    </source>
</evidence>
<dbReference type="PANTHER" id="PTHR48043:SF159">
    <property type="entry name" value="EG:EG0003.4 PROTEIN-RELATED"/>
    <property type="match status" value="1"/>
</dbReference>
<dbReference type="Pfam" id="PF00201">
    <property type="entry name" value="UDPGT"/>
    <property type="match status" value="1"/>
</dbReference>
<evidence type="ECO:0000256" key="5">
    <source>
        <dbReference type="SAM" id="SignalP"/>
    </source>
</evidence>
<dbReference type="PANTHER" id="PTHR48043">
    <property type="entry name" value="EG:EG0003.4 PROTEIN-RELATED"/>
    <property type="match status" value="1"/>
</dbReference>
<keyword evidence="2" id="KW-0328">Glycosyltransferase</keyword>
<dbReference type="InterPro" id="IPR050271">
    <property type="entry name" value="UDP-glycosyltransferase"/>
</dbReference>
<evidence type="ECO:0000256" key="2">
    <source>
        <dbReference type="ARBA" id="ARBA00022676"/>
    </source>
</evidence>
<dbReference type="Gene3D" id="3.40.50.2000">
    <property type="entry name" value="Glycogen Phosphorylase B"/>
    <property type="match status" value="1"/>
</dbReference>
<protein>
    <submittedName>
        <fullName evidence="6">Uncharacterized protein</fullName>
    </submittedName>
</protein>
<dbReference type="SUPFAM" id="SSF53756">
    <property type="entry name" value="UDP-Glycosyltransferase/glycogen phosphorylase"/>
    <property type="match status" value="1"/>
</dbReference>
<dbReference type="CDD" id="cd03784">
    <property type="entry name" value="GT1_Gtf-like"/>
    <property type="match status" value="1"/>
</dbReference>
<gene>
    <name evidence="6" type="ORF">OUZ56_010791</name>
</gene>
<proteinExistence type="inferred from homology"/>
<sequence length="1313" mass="147579">MMHCNAIIVLFFNVFSVMADNILVLSPITAPSHTNFFKPIVNALGERGHSVTYWNGLPPDPGMVNNQTINLRILYSPKLKEINAHHKTIGFQHRDSPFRLLLGIPNRMVTYCTAIYQDPVFHQLMNSTERYDLIILEAVFNECVLPLVRKLDVPFIYMMGLAPSPWLLDAAGSSLTLDHLPHPGSNYADQMNLWQRTFNTLSGFVMSYFHRLFVMPVVDRLASEMLEIEDQEPIFDTENRYLSLVIVNTHFSINYQMSTSSAVIEAGGLHCVPPKPLPQELESFVNGPGDAGFIIVSFGSILKGAEIPDDVRRIFLSTFARLPQRVVWKWEETIGKDEMIPSNVKLLPWLPQQDLLGHPKVRLFITHGGLFSNQEAVFHGVPLIALPVFADQPINAQKAQDDGYAIRLDWNNLSETILYDAIQLVLSNPRYAERMREVSTIMRDQTEHPLDRAIYWIEYVIRHRGAPHLRTASRKLSLYQRCLVDVMNSTTMKKESLIALAIFMAVWAVSHADALNTGQVSPISEKTRTSWNRTFTLDEAHKKCAEYLRTTLAEFLQKVNKTANNDGTKNMGQKVEDELNKKIHALMGKCDPTTLGVSQFVSTKVEPKERSLRVEQLVIQKIQLTPNLRKVGSSDNIPMNCTNTDVTPKPVMAMRTLSSMECMESQADLVAEWLNQKYQLDDNAILIEDLRKELAACKLNFTTIHNADVKKIADDNKEIDQLRKSLADKDAEIARLKSEKTAVDQNNQKLSAEKVECENQVKILKGQVQTLEASATKLIEKTLCEEQKKQQEQSLTMKCDEEKKIIAAGATECANKVEQLKNEMSVLITQREAEGKRCSDEIKTLTTTISNSVDKAIHEDLKRQCEQETNEKKKCQEEKANQKTTIDNLTTQQQLLNDSCSTSLSANIVTINNLQTLLENEKNSATSLATQLQQCNQKSVDCTTSASQKEQEWAKKESELQGENKKCQDEKASQNIMIENLKIQQQQVNESCSATQSANSLTINNLQTSLSNEKNSAASLAAQLQQCNQNAVDCTTSANQKEQDWIKRETELQGENKKCADEKASQKITIDNLIIQQQQLNESCSASQSANTLTIDNLQISLANEKNSAFSLGTQLQQCNQKTAELMTNVGQKEQEWTTKETELQAEKKKCDDAITNLQISIQQANAQHANELKTCQDSNAASKSETTRLEVVVNEKNQQIQACTNENSRLTSELGSANNALKVLNESATSVTVMKEQCERVANACHQDTAVLMRAIGRRNQKFITYVKLVESDSFMSIAGLSEKAQNELKIAVQLQFDTNPLHCTHNISQVN</sequence>
<feature type="coiled-coil region" evidence="4">
    <location>
        <begin position="858"/>
        <end position="938"/>
    </location>
</feature>
<keyword evidence="5" id="KW-0732">Signal</keyword>
<dbReference type="Proteomes" id="UP001234178">
    <property type="component" value="Unassembled WGS sequence"/>
</dbReference>
<keyword evidence="7" id="KW-1185">Reference proteome</keyword>
<keyword evidence="4" id="KW-0175">Coiled coil</keyword>
<feature type="coiled-coil region" evidence="4">
    <location>
        <begin position="712"/>
        <end position="774"/>
    </location>
</feature>
<keyword evidence="3" id="KW-0808">Transferase</keyword>
<organism evidence="6 7">
    <name type="scientific">Daphnia magna</name>
    <dbReference type="NCBI Taxonomy" id="35525"/>
    <lineage>
        <taxon>Eukaryota</taxon>
        <taxon>Metazoa</taxon>
        <taxon>Ecdysozoa</taxon>
        <taxon>Arthropoda</taxon>
        <taxon>Crustacea</taxon>
        <taxon>Branchiopoda</taxon>
        <taxon>Diplostraca</taxon>
        <taxon>Cladocera</taxon>
        <taxon>Anomopoda</taxon>
        <taxon>Daphniidae</taxon>
        <taxon>Daphnia</taxon>
    </lineage>
</organism>
<comment type="caution">
    <text evidence="6">The sequence shown here is derived from an EMBL/GenBank/DDBJ whole genome shotgun (WGS) entry which is preliminary data.</text>
</comment>
<comment type="similarity">
    <text evidence="1">Belongs to the UDP-glycosyltransferase family.</text>
</comment>
<dbReference type="PROSITE" id="PS00375">
    <property type="entry name" value="UDPGT"/>
    <property type="match status" value="1"/>
</dbReference>